<dbReference type="InterPro" id="IPR011990">
    <property type="entry name" value="TPR-like_helical_dom_sf"/>
</dbReference>
<accession>A0AAW1DJK1</accession>
<dbReference type="PANTHER" id="PTHR31859:SF1">
    <property type="entry name" value="TETRATRICOPEPTIDE REPEAT PROTEIN 39C"/>
    <property type="match status" value="1"/>
</dbReference>
<comment type="caution">
    <text evidence="2">The sequence shown here is derived from an EMBL/GenBank/DDBJ whole genome shotgun (WGS) entry which is preliminary data.</text>
</comment>
<organism evidence="2 3">
    <name type="scientific">Rhynocoris fuscipes</name>
    <dbReference type="NCBI Taxonomy" id="488301"/>
    <lineage>
        <taxon>Eukaryota</taxon>
        <taxon>Metazoa</taxon>
        <taxon>Ecdysozoa</taxon>
        <taxon>Arthropoda</taxon>
        <taxon>Hexapoda</taxon>
        <taxon>Insecta</taxon>
        <taxon>Pterygota</taxon>
        <taxon>Neoptera</taxon>
        <taxon>Paraneoptera</taxon>
        <taxon>Hemiptera</taxon>
        <taxon>Heteroptera</taxon>
        <taxon>Panheteroptera</taxon>
        <taxon>Cimicomorpha</taxon>
        <taxon>Reduviidae</taxon>
        <taxon>Harpactorinae</taxon>
        <taxon>Harpactorini</taxon>
        <taxon>Rhynocoris</taxon>
    </lineage>
</organism>
<dbReference type="Proteomes" id="UP001461498">
    <property type="component" value="Unassembled WGS sequence"/>
</dbReference>
<gene>
    <name evidence="2" type="ORF">O3M35_006148</name>
</gene>
<dbReference type="GO" id="GO:0060271">
    <property type="term" value="P:cilium assembly"/>
    <property type="evidence" value="ECO:0007669"/>
    <property type="project" value="TreeGrafter"/>
</dbReference>
<dbReference type="SUPFAM" id="SSF48452">
    <property type="entry name" value="TPR-like"/>
    <property type="match status" value="1"/>
</dbReference>
<protein>
    <recommendedName>
        <fullName evidence="4">Tetratricopeptide repeat protein 39C</fullName>
    </recommendedName>
</protein>
<sequence length="450" mass="50780">MLGKTSCKNEEPASAEDDWILARRGIQLVLNNKYSEAEALFKNKGDSIQLAAGHSYVVFMDLGVYETLEQQITLADCQVCIAFLNFMTQDSTTGYVKGGWALRKAWGLYHSAYNELSTQYRKVFGLQSHLPGESPSWRVIPSTTSTPSSTPMSPTSPTGSWSQPEPQYNGYRKHLYRLFSPLPSPQICPEEVQRLMCAVSFGYGLFHLCISLLPATVLRLIHILGFVGDRTVGLEALMFARQGPDMRAPLAILALLWYHTVMRPLLALNSQIINSGIVAADALVDESKAEFGESALFLFFKGRIHRLKNELENAVRTYREAVDKSVQRELSLLCLHEMGWCRLIQLNYKHAFTAFYQIREQSRWSKNFYTYLSAVCAGSLGEISVVAQLANSLLRRPDVHKSQLDMMIARRSKLLLPTRDACYYRYLAYEMLYLWNSLPPTSGLVAILKG</sequence>
<evidence type="ECO:0000313" key="3">
    <source>
        <dbReference type="Proteomes" id="UP001461498"/>
    </source>
</evidence>
<dbReference type="EMBL" id="JAPXFL010000003">
    <property type="protein sequence ID" value="KAK9508629.1"/>
    <property type="molecule type" value="Genomic_DNA"/>
</dbReference>
<keyword evidence="3" id="KW-1185">Reference proteome</keyword>
<dbReference type="PANTHER" id="PTHR31859">
    <property type="entry name" value="TETRATRICOPEPTIDE REPEAT PROTEIN 39 FAMILY MEMBER"/>
    <property type="match status" value="1"/>
</dbReference>
<proteinExistence type="predicted"/>
<feature type="compositionally biased region" description="Low complexity" evidence="1">
    <location>
        <begin position="141"/>
        <end position="158"/>
    </location>
</feature>
<name>A0AAW1DJK1_9HEMI</name>
<dbReference type="AlphaFoldDB" id="A0AAW1DJK1"/>
<evidence type="ECO:0008006" key="4">
    <source>
        <dbReference type="Google" id="ProtNLM"/>
    </source>
</evidence>
<evidence type="ECO:0000313" key="2">
    <source>
        <dbReference type="EMBL" id="KAK9508629.1"/>
    </source>
</evidence>
<feature type="region of interest" description="Disordered" evidence="1">
    <location>
        <begin position="137"/>
        <end position="165"/>
    </location>
</feature>
<evidence type="ECO:0000256" key="1">
    <source>
        <dbReference type="SAM" id="MobiDB-lite"/>
    </source>
</evidence>
<dbReference type="InterPro" id="IPR019412">
    <property type="entry name" value="IML2/TPR_39"/>
</dbReference>
<dbReference type="Pfam" id="PF10300">
    <property type="entry name" value="Iml2-TPR_39"/>
    <property type="match status" value="1"/>
</dbReference>
<reference evidence="2 3" key="1">
    <citation type="submission" date="2022-12" db="EMBL/GenBank/DDBJ databases">
        <title>Chromosome-level genome assembly of true bugs.</title>
        <authorList>
            <person name="Ma L."/>
            <person name="Li H."/>
        </authorList>
    </citation>
    <scope>NUCLEOTIDE SEQUENCE [LARGE SCALE GENOMIC DNA]</scope>
    <source>
        <strain evidence="2">Lab_2022b</strain>
    </source>
</reference>